<feature type="transmembrane region" description="Helical" evidence="1">
    <location>
        <begin position="12"/>
        <end position="33"/>
    </location>
</feature>
<dbReference type="Proteomes" id="UP000738431">
    <property type="component" value="Chromosome"/>
</dbReference>
<name>A0ABZ1CCV2_9BACT</name>
<feature type="transmembrane region" description="Helical" evidence="1">
    <location>
        <begin position="49"/>
        <end position="72"/>
    </location>
</feature>
<dbReference type="EMBL" id="CP139781">
    <property type="protein sequence ID" value="WRQ89374.1"/>
    <property type="molecule type" value="Genomic_DNA"/>
</dbReference>
<evidence type="ECO:0000313" key="3">
    <source>
        <dbReference type="Proteomes" id="UP000738431"/>
    </source>
</evidence>
<proteinExistence type="predicted"/>
<evidence type="ECO:0000256" key="1">
    <source>
        <dbReference type="SAM" id="Phobius"/>
    </source>
</evidence>
<accession>A0ABZ1CCV2</accession>
<keyword evidence="1" id="KW-1133">Transmembrane helix</keyword>
<evidence type="ECO:0000313" key="2">
    <source>
        <dbReference type="EMBL" id="WRQ89374.1"/>
    </source>
</evidence>
<protein>
    <submittedName>
        <fullName evidence="2">Uncharacterized protein</fullName>
    </submittedName>
</protein>
<gene>
    <name evidence="2" type="ORF">K1X11_008130</name>
</gene>
<keyword evidence="1" id="KW-0472">Membrane</keyword>
<sequence length="86" mass="9407">MHTIKSPTLYVLSAFAIAAMLLFFLAYGFAYLFRHPVEFARRVWQEDRLIVIALVLAIAATCFGGCATANTITIPAPPPVELEPAP</sequence>
<reference evidence="2 3" key="1">
    <citation type="submission" date="2023-12" db="EMBL/GenBank/DDBJ databases">
        <title>Description of an unclassified Opitutus bacterium of Verrucomicrobiota.</title>
        <authorList>
            <person name="Zhang D.-F."/>
        </authorList>
    </citation>
    <scope>NUCLEOTIDE SEQUENCE [LARGE SCALE GENOMIC DNA]</scope>
    <source>
        <strain evidence="2 3">WL0086</strain>
    </source>
</reference>
<keyword evidence="1" id="KW-0812">Transmembrane</keyword>
<dbReference type="RefSeq" id="WP_221029935.1">
    <property type="nucleotide sequence ID" value="NZ_CP139781.1"/>
</dbReference>
<organism evidence="2 3">
    <name type="scientific">Actomonas aquatica</name>
    <dbReference type="NCBI Taxonomy" id="2866162"/>
    <lineage>
        <taxon>Bacteria</taxon>
        <taxon>Pseudomonadati</taxon>
        <taxon>Verrucomicrobiota</taxon>
        <taxon>Opitutia</taxon>
        <taxon>Opitutales</taxon>
        <taxon>Opitutaceae</taxon>
        <taxon>Actomonas</taxon>
    </lineage>
</organism>
<keyword evidence="3" id="KW-1185">Reference proteome</keyword>